<reference evidence="2" key="1">
    <citation type="submission" date="2016-11" db="EMBL/GenBank/DDBJ databases">
        <authorList>
            <person name="Varghese N."/>
            <person name="Submissions S."/>
        </authorList>
    </citation>
    <scope>NUCLEOTIDE SEQUENCE [LARGE SCALE GENOMIC DNA]</scope>
    <source>
        <strain evidence="2">DSM 27370</strain>
    </source>
</reference>
<dbReference type="AlphaFoldDB" id="A0A1M5CL46"/>
<protein>
    <submittedName>
        <fullName evidence="1">Scramblase</fullName>
    </submittedName>
</protein>
<proteinExistence type="predicted"/>
<dbReference type="STRING" id="1346286.SAMN05444362_107206"/>
<dbReference type="InterPro" id="IPR038595">
    <property type="entry name" value="LOR_sf"/>
</dbReference>
<sequence length="199" mass="22933">MDNNFPQFFETNEYFIDQKVNFFKFEAEYKVFNQEGNQIGLIRQRISTGHKLLRLILGKAMMPFLLEIVDVNGNTLAVIKRGWTFFMSEIAVLDGHNQLLGLIKQKWAFLKPTFHIMDAKRSKIAQIKGDWKGWNFVISAPDESPIGTINKKWAGAMKEVFTTADKYNVSIKEEYQENTDKIVVVSTAITIDMVLKESK</sequence>
<dbReference type="GO" id="GO:0005886">
    <property type="term" value="C:plasma membrane"/>
    <property type="evidence" value="ECO:0007669"/>
    <property type="project" value="TreeGrafter"/>
</dbReference>
<evidence type="ECO:0000313" key="1">
    <source>
        <dbReference type="EMBL" id="SHF55430.1"/>
    </source>
</evidence>
<accession>A0A1M5CL46</accession>
<dbReference type="InterPro" id="IPR025659">
    <property type="entry name" value="Tubby-like_C"/>
</dbReference>
<evidence type="ECO:0000313" key="2">
    <source>
        <dbReference type="Proteomes" id="UP000184480"/>
    </source>
</evidence>
<organism evidence="1 2">
    <name type="scientific">Dysgonomonas macrotermitis</name>
    <dbReference type="NCBI Taxonomy" id="1346286"/>
    <lineage>
        <taxon>Bacteria</taxon>
        <taxon>Pseudomonadati</taxon>
        <taxon>Bacteroidota</taxon>
        <taxon>Bacteroidia</taxon>
        <taxon>Bacteroidales</taxon>
        <taxon>Dysgonomonadaceae</taxon>
        <taxon>Dysgonomonas</taxon>
    </lineage>
</organism>
<dbReference type="OrthoDB" id="652307at2"/>
<dbReference type="PANTHER" id="PTHR23248:SF9">
    <property type="entry name" value="PHOSPHOLIPID SCRAMBLASE"/>
    <property type="match status" value="1"/>
</dbReference>
<dbReference type="EMBL" id="FQUC01000007">
    <property type="protein sequence ID" value="SHF55430.1"/>
    <property type="molecule type" value="Genomic_DNA"/>
</dbReference>
<dbReference type="Proteomes" id="UP000184480">
    <property type="component" value="Unassembled WGS sequence"/>
</dbReference>
<dbReference type="Pfam" id="PF03803">
    <property type="entry name" value="Scramblase"/>
    <property type="match status" value="1"/>
</dbReference>
<dbReference type="GO" id="GO:0017128">
    <property type="term" value="F:phospholipid scramblase activity"/>
    <property type="evidence" value="ECO:0007669"/>
    <property type="project" value="InterPro"/>
</dbReference>
<dbReference type="InterPro" id="IPR005552">
    <property type="entry name" value="Scramblase"/>
</dbReference>
<dbReference type="SUPFAM" id="SSF54518">
    <property type="entry name" value="Tubby C-terminal domain-like"/>
    <property type="match status" value="1"/>
</dbReference>
<gene>
    <name evidence="1" type="ORF">SAMN05444362_107206</name>
</gene>
<dbReference type="RefSeq" id="WP_062183788.1">
    <property type="nucleotide sequence ID" value="NZ_BBXL01000023.1"/>
</dbReference>
<dbReference type="PANTHER" id="PTHR23248">
    <property type="entry name" value="PHOSPHOLIPID SCRAMBLASE-RELATED"/>
    <property type="match status" value="1"/>
</dbReference>
<dbReference type="Gene3D" id="2.40.160.200">
    <property type="entry name" value="LURP1-related"/>
    <property type="match status" value="1"/>
</dbReference>
<keyword evidence="2" id="KW-1185">Reference proteome</keyword>
<name>A0A1M5CL46_9BACT</name>